<keyword evidence="16" id="KW-1185">Reference proteome</keyword>
<dbReference type="Proteomes" id="UP001160148">
    <property type="component" value="Unassembled WGS sequence"/>
</dbReference>
<evidence type="ECO:0000256" key="7">
    <source>
        <dbReference type="ARBA" id="ARBA00022691"/>
    </source>
</evidence>
<evidence type="ECO:0000256" key="4">
    <source>
        <dbReference type="ARBA" id="ARBA00022454"/>
    </source>
</evidence>
<dbReference type="PROSITE" id="PS51571">
    <property type="entry name" value="SAM_MT43_PR_SET"/>
    <property type="match status" value="1"/>
</dbReference>
<keyword evidence="4" id="KW-0158">Chromosome</keyword>
<evidence type="ECO:0000256" key="6">
    <source>
        <dbReference type="ARBA" id="ARBA00022679"/>
    </source>
</evidence>
<accession>A0AAV0XDP3</accession>
<dbReference type="CDD" id="cd10528">
    <property type="entry name" value="SET_SETD8"/>
    <property type="match status" value="1"/>
</dbReference>
<keyword evidence="11" id="KW-0539">Nucleus</keyword>
<dbReference type="InterPro" id="IPR047266">
    <property type="entry name" value="KMT5A-like_SET"/>
</dbReference>
<dbReference type="GO" id="GO:0006357">
    <property type="term" value="P:regulation of transcription by RNA polymerase II"/>
    <property type="evidence" value="ECO:0007669"/>
    <property type="project" value="TreeGrafter"/>
</dbReference>
<comment type="catalytic activity">
    <reaction evidence="12">
        <text>L-lysyl(20)-[histone H4] + S-adenosyl-L-methionine = N(6)-methyl-L-lysyl(20)-[histone H4] + S-adenosyl-L-homocysteine + H(+)</text>
        <dbReference type="Rhea" id="RHEA:60344"/>
        <dbReference type="Rhea" id="RHEA-COMP:15554"/>
        <dbReference type="Rhea" id="RHEA-COMP:15555"/>
        <dbReference type="ChEBI" id="CHEBI:15378"/>
        <dbReference type="ChEBI" id="CHEBI:29969"/>
        <dbReference type="ChEBI" id="CHEBI:57856"/>
        <dbReference type="ChEBI" id="CHEBI:59789"/>
        <dbReference type="ChEBI" id="CHEBI:61929"/>
        <dbReference type="EC" id="2.1.1.361"/>
    </reaction>
</comment>
<dbReference type="InterPro" id="IPR016858">
    <property type="entry name" value="KMT5A-like"/>
</dbReference>
<dbReference type="EC" id="2.1.1.361" evidence="3"/>
<dbReference type="PANTHER" id="PTHR46167">
    <property type="entry name" value="N-LYSINE METHYLTRANSFERASE KMT5A"/>
    <property type="match status" value="1"/>
</dbReference>
<name>A0AAV0XDP3_9HEMI</name>
<comment type="subcellular location">
    <subcellularLocation>
        <location evidence="2">Chromosome</location>
    </subcellularLocation>
    <subcellularLocation>
        <location evidence="1">Nucleus</location>
    </subcellularLocation>
</comment>
<evidence type="ECO:0000256" key="5">
    <source>
        <dbReference type="ARBA" id="ARBA00022603"/>
    </source>
</evidence>
<keyword evidence="7" id="KW-0949">S-adenosyl-L-methionine</keyword>
<organism evidence="15 16">
    <name type="scientific">Macrosiphum euphorbiae</name>
    <name type="common">potato aphid</name>
    <dbReference type="NCBI Taxonomy" id="13131"/>
    <lineage>
        <taxon>Eukaryota</taxon>
        <taxon>Metazoa</taxon>
        <taxon>Ecdysozoa</taxon>
        <taxon>Arthropoda</taxon>
        <taxon>Hexapoda</taxon>
        <taxon>Insecta</taxon>
        <taxon>Pterygota</taxon>
        <taxon>Neoptera</taxon>
        <taxon>Paraneoptera</taxon>
        <taxon>Hemiptera</taxon>
        <taxon>Sternorrhyncha</taxon>
        <taxon>Aphidomorpha</taxon>
        <taxon>Aphidoidea</taxon>
        <taxon>Aphididae</taxon>
        <taxon>Macrosiphini</taxon>
        <taxon>Macrosiphum</taxon>
    </lineage>
</organism>
<dbReference type="GO" id="GO:0140944">
    <property type="term" value="F:histone H4K20 monomethyltransferase activity"/>
    <property type="evidence" value="ECO:0007669"/>
    <property type="project" value="UniProtKB-EC"/>
</dbReference>
<evidence type="ECO:0000256" key="8">
    <source>
        <dbReference type="ARBA" id="ARBA00022853"/>
    </source>
</evidence>
<dbReference type="Pfam" id="PF00856">
    <property type="entry name" value="SET"/>
    <property type="match status" value="1"/>
</dbReference>
<keyword evidence="5" id="KW-0489">Methyltransferase</keyword>
<evidence type="ECO:0000256" key="3">
    <source>
        <dbReference type="ARBA" id="ARBA00012187"/>
    </source>
</evidence>
<keyword evidence="9" id="KW-0805">Transcription regulation</keyword>
<dbReference type="GO" id="GO:0005700">
    <property type="term" value="C:polytene chromosome"/>
    <property type="evidence" value="ECO:0007669"/>
    <property type="project" value="TreeGrafter"/>
</dbReference>
<gene>
    <name evidence="15" type="ORF">MEUPH1_LOCUS20834</name>
</gene>
<dbReference type="Gene3D" id="2.170.270.10">
    <property type="entry name" value="SET domain"/>
    <property type="match status" value="1"/>
</dbReference>
<evidence type="ECO:0000259" key="14">
    <source>
        <dbReference type="PROSITE" id="PS50280"/>
    </source>
</evidence>
<dbReference type="InterPro" id="IPR001214">
    <property type="entry name" value="SET_dom"/>
</dbReference>
<proteinExistence type="predicted"/>
<evidence type="ECO:0000256" key="9">
    <source>
        <dbReference type="ARBA" id="ARBA00023015"/>
    </source>
</evidence>
<dbReference type="InterPro" id="IPR046341">
    <property type="entry name" value="SET_dom_sf"/>
</dbReference>
<evidence type="ECO:0000256" key="2">
    <source>
        <dbReference type="ARBA" id="ARBA00004286"/>
    </source>
</evidence>
<dbReference type="GO" id="GO:0005634">
    <property type="term" value="C:nucleus"/>
    <property type="evidence" value="ECO:0007669"/>
    <property type="project" value="UniProtKB-SubCell"/>
</dbReference>
<dbReference type="GO" id="GO:0043516">
    <property type="term" value="P:regulation of DNA damage response, signal transduction by p53 class mediator"/>
    <property type="evidence" value="ECO:0007669"/>
    <property type="project" value="TreeGrafter"/>
</dbReference>
<evidence type="ECO:0000256" key="11">
    <source>
        <dbReference type="ARBA" id="ARBA00023242"/>
    </source>
</evidence>
<dbReference type="EMBL" id="CARXXK010000004">
    <property type="protein sequence ID" value="CAI6366226.1"/>
    <property type="molecule type" value="Genomic_DNA"/>
</dbReference>
<evidence type="ECO:0000256" key="1">
    <source>
        <dbReference type="ARBA" id="ARBA00004123"/>
    </source>
</evidence>
<evidence type="ECO:0000313" key="15">
    <source>
        <dbReference type="EMBL" id="CAI6366226.1"/>
    </source>
</evidence>
<keyword evidence="6" id="KW-0808">Transferase</keyword>
<dbReference type="InterPro" id="IPR051760">
    <property type="entry name" value="KMT5A"/>
</dbReference>
<evidence type="ECO:0000256" key="13">
    <source>
        <dbReference type="SAM" id="MobiDB-lite"/>
    </source>
</evidence>
<reference evidence="15 16" key="1">
    <citation type="submission" date="2023-01" db="EMBL/GenBank/DDBJ databases">
        <authorList>
            <person name="Whitehead M."/>
        </authorList>
    </citation>
    <scope>NUCLEOTIDE SEQUENCE [LARGE SCALE GENOMIC DNA]</scope>
</reference>
<dbReference type="SUPFAM" id="SSF82199">
    <property type="entry name" value="SET domain"/>
    <property type="match status" value="1"/>
</dbReference>
<sequence>MVKNKKTSRLATQNNSATNKRPQGSIKKYCTEKKINKKNNLRVKLRKNVRDNDIQNTINSTPNILNSKNNKRKKSLENVENNLILYEIKPLSPTKLSISVKKFYNNNKFKQYEDNIHLYNKNNTAHIKEMMTINTNKNEDNNDVKPKSILKCEKKYSRTKKKLKHFNYHKPYDLNPQLNKEKYKKKPTSNKNESTKVFSKEGDLENDEVHLNSLQSQITNETQTNEYLVEEYQVTQSTINALSISVKRFYKSKTPSKDNEKVIKDMPLISDTAFNSKADFNKPPISPKLNSSHKISLHVKHITDTSSNKQQKVTAFFPIRRSARKTKNVVNEEKQLALEEAIASQNEDGLKITVFPNKGRGIVAGKDFTRGEYVVEYSGELIYIQEARKREAIYSQDTTTGCYMYYFKYGSTHYCIDATPESSRLGRLVNHSRFGNLVPKIVEVAGLPRIILIAKFDIKRDEELTYDYGDRSKESLINHPWLAY</sequence>
<dbReference type="SMART" id="SM00317">
    <property type="entry name" value="SET"/>
    <property type="match status" value="1"/>
</dbReference>
<feature type="region of interest" description="Disordered" evidence="13">
    <location>
        <begin position="1"/>
        <end position="24"/>
    </location>
</feature>
<comment type="caution">
    <text evidence="15">The sequence shown here is derived from an EMBL/GenBank/DDBJ whole genome shotgun (WGS) entry which is preliminary data.</text>
</comment>
<protein>
    <recommendedName>
        <fullName evidence="3">[histone H4]-lysine(20) N-methyltransferase</fullName>
        <ecNumber evidence="3">2.1.1.361</ecNumber>
    </recommendedName>
</protein>
<dbReference type="AlphaFoldDB" id="A0AAV0XDP3"/>
<keyword evidence="8" id="KW-0156">Chromatin regulator</keyword>
<evidence type="ECO:0000256" key="10">
    <source>
        <dbReference type="ARBA" id="ARBA00023163"/>
    </source>
</evidence>
<dbReference type="GO" id="GO:0032259">
    <property type="term" value="P:methylation"/>
    <property type="evidence" value="ECO:0007669"/>
    <property type="project" value="UniProtKB-KW"/>
</dbReference>
<evidence type="ECO:0000313" key="16">
    <source>
        <dbReference type="Proteomes" id="UP001160148"/>
    </source>
</evidence>
<feature type="compositionally biased region" description="Polar residues" evidence="13">
    <location>
        <begin position="9"/>
        <end position="22"/>
    </location>
</feature>
<dbReference type="PROSITE" id="PS50280">
    <property type="entry name" value="SET"/>
    <property type="match status" value="1"/>
</dbReference>
<evidence type="ECO:0000256" key="12">
    <source>
        <dbReference type="ARBA" id="ARBA00047784"/>
    </source>
</evidence>
<dbReference type="PANTHER" id="PTHR46167:SF1">
    <property type="entry name" value="N-LYSINE METHYLTRANSFERASE KMT5A"/>
    <property type="match status" value="1"/>
</dbReference>
<keyword evidence="10" id="KW-0804">Transcription</keyword>
<feature type="domain" description="SET" evidence="14">
    <location>
        <begin position="348"/>
        <end position="469"/>
    </location>
</feature>